<dbReference type="RefSeq" id="WP_406856848.1">
    <property type="nucleotide sequence ID" value="NZ_CP157484.1"/>
</dbReference>
<feature type="domain" description="DUF6968" evidence="1">
    <location>
        <begin position="6"/>
        <end position="94"/>
    </location>
</feature>
<reference evidence="2" key="1">
    <citation type="submission" date="2024-05" db="EMBL/GenBank/DDBJ databases">
        <authorList>
            <person name="Kim S."/>
            <person name="Heo J."/>
            <person name="Choi H."/>
            <person name="Choi Y."/>
            <person name="Kwon S.-W."/>
            <person name="Kim Y."/>
        </authorList>
    </citation>
    <scope>NUCLEOTIDE SEQUENCE</scope>
    <source>
        <strain evidence="2">KACC 23698</strain>
    </source>
</reference>
<dbReference type="AlphaFoldDB" id="A0AAU7JIK3"/>
<evidence type="ECO:0000259" key="1">
    <source>
        <dbReference type="Pfam" id="PF22302"/>
    </source>
</evidence>
<dbReference type="EMBL" id="CP157484">
    <property type="protein sequence ID" value="XBO39995.1"/>
    <property type="molecule type" value="Genomic_DNA"/>
</dbReference>
<dbReference type="InterPro" id="IPR054241">
    <property type="entry name" value="DUF6968"/>
</dbReference>
<evidence type="ECO:0000313" key="2">
    <source>
        <dbReference type="EMBL" id="XBO39995.1"/>
    </source>
</evidence>
<proteinExistence type="predicted"/>
<accession>A0AAU7JIK3</accession>
<sequence length="110" mass="12291">MVILKHRLRLTQHDGERFVEIVVHRPEPDDRCWRCDYSIAWPEGVWRSRGVGHDALQALVLTLQKIGAEIYTSPYHAAGQLSVDGAEGGYGFPVPHSLRDLLVGADAKAF</sequence>
<gene>
    <name evidence="2" type="ORF">ABEG18_04230</name>
</gene>
<protein>
    <recommendedName>
        <fullName evidence="1">DUF6968 domain-containing protein</fullName>
    </recommendedName>
</protein>
<dbReference type="Pfam" id="PF22302">
    <property type="entry name" value="DUF6968"/>
    <property type="match status" value="1"/>
</dbReference>
<name>A0AAU7JIK3_9HYPH</name>
<organism evidence="2">
    <name type="scientific">Alsobacter sp. KACC 23698</name>
    <dbReference type="NCBI Taxonomy" id="3149229"/>
    <lineage>
        <taxon>Bacteria</taxon>
        <taxon>Pseudomonadati</taxon>
        <taxon>Pseudomonadota</taxon>
        <taxon>Alphaproteobacteria</taxon>
        <taxon>Hyphomicrobiales</taxon>
        <taxon>Alsobacteraceae</taxon>
        <taxon>Alsobacter</taxon>
    </lineage>
</organism>